<evidence type="ECO:0000313" key="1">
    <source>
        <dbReference type="EMBL" id="KYQ53779.1"/>
    </source>
</evidence>
<dbReference type="PANTHER" id="PTHR47326:SF1">
    <property type="entry name" value="HTH PSQ-TYPE DOMAIN-CONTAINING PROTEIN"/>
    <property type="match status" value="1"/>
</dbReference>
<protein>
    <submittedName>
        <fullName evidence="1">Uncharacterized protein</fullName>
    </submittedName>
</protein>
<dbReference type="Gene3D" id="3.30.420.10">
    <property type="entry name" value="Ribonuclease H-like superfamily/Ribonuclease H"/>
    <property type="match status" value="1"/>
</dbReference>
<sequence>MRRELNRIFPNKWIGRGGSALFPVRSSDLTCLDYYLWGRVKELIYFQRPISKNMKEKIKNIFREITIQELEEVQANFP</sequence>
<dbReference type="STRING" id="64791.A0A151X0L3"/>
<keyword evidence="2" id="KW-1185">Reference proteome</keyword>
<dbReference type="Proteomes" id="UP000075809">
    <property type="component" value="Unassembled WGS sequence"/>
</dbReference>
<evidence type="ECO:0000313" key="2">
    <source>
        <dbReference type="Proteomes" id="UP000075809"/>
    </source>
</evidence>
<reference evidence="1 2" key="1">
    <citation type="submission" date="2015-09" db="EMBL/GenBank/DDBJ databases">
        <title>Trachymyrmex zeteki WGS genome.</title>
        <authorList>
            <person name="Nygaard S."/>
            <person name="Hu H."/>
            <person name="Boomsma J."/>
            <person name="Zhang G."/>
        </authorList>
    </citation>
    <scope>NUCLEOTIDE SEQUENCE [LARGE SCALE GENOMIC DNA]</scope>
    <source>
        <strain evidence="1">Tzet28-1</strain>
        <tissue evidence="1">Whole body</tissue>
    </source>
</reference>
<name>A0A151X0L3_9HYME</name>
<proteinExistence type="predicted"/>
<gene>
    <name evidence="1" type="ORF">ALC60_07262</name>
</gene>
<dbReference type="EMBL" id="KQ982617">
    <property type="protein sequence ID" value="KYQ53779.1"/>
    <property type="molecule type" value="Genomic_DNA"/>
</dbReference>
<dbReference type="PANTHER" id="PTHR47326">
    <property type="entry name" value="TRANSPOSABLE ELEMENT TC3 TRANSPOSASE-LIKE PROTEIN"/>
    <property type="match status" value="1"/>
</dbReference>
<dbReference type="InterPro" id="IPR036397">
    <property type="entry name" value="RNaseH_sf"/>
</dbReference>
<dbReference type="GO" id="GO:0003676">
    <property type="term" value="F:nucleic acid binding"/>
    <property type="evidence" value="ECO:0007669"/>
    <property type="project" value="InterPro"/>
</dbReference>
<organism evidence="1 2">
    <name type="scientific">Mycetomoellerius zeteki</name>
    <dbReference type="NCBI Taxonomy" id="64791"/>
    <lineage>
        <taxon>Eukaryota</taxon>
        <taxon>Metazoa</taxon>
        <taxon>Ecdysozoa</taxon>
        <taxon>Arthropoda</taxon>
        <taxon>Hexapoda</taxon>
        <taxon>Insecta</taxon>
        <taxon>Pterygota</taxon>
        <taxon>Neoptera</taxon>
        <taxon>Endopterygota</taxon>
        <taxon>Hymenoptera</taxon>
        <taxon>Apocrita</taxon>
        <taxon>Aculeata</taxon>
        <taxon>Formicoidea</taxon>
        <taxon>Formicidae</taxon>
        <taxon>Myrmicinae</taxon>
        <taxon>Mycetomoellerius</taxon>
    </lineage>
</organism>
<accession>A0A151X0L3</accession>
<dbReference type="AlphaFoldDB" id="A0A151X0L3"/>